<dbReference type="PROSITE" id="PS52050">
    <property type="entry name" value="WYL"/>
    <property type="match status" value="1"/>
</dbReference>
<dbReference type="SUPFAM" id="SSF46785">
    <property type="entry name" value="Winged helix' DNA-binding domain"/>
    <property type="match status" value="1"/>
</dbReference>
<organism evidence="2 3">
    <name type="scientific">Hominiventricola filiformis</name>
    <dbReference type="NCBI Taxonomy" id="2885352"/>
    <lineage>
        <taxon>Bacteria</taxon>
        <taxon>Bacillati</taxon>
        <taxon>Bacillota</taxon>
        <taxon>Clostridia</taxon>
        <taxon>Lachnospirales</taxon>
        <taxon>Lachnospiraceae</taxon>
        <taxon>Hominiventricola</taxon>
    </lineage>
</organism>
<sequence>MAYSELVKNFNRIRDYMREFYVYGFKSREKYTRKSARSYDDEKRRLESWLGNYMKFRQTAEGKNVFISIDSRLSGHNPLFKAWKAKSFTDGDITLHFILFDILSNPDISMSLGEITREVDEYLSQFSEPRMFDESTVRKKLKEYEKEGLLTTERRGKAIYYRRSDSSINVDPDLLDYFSEVLPCGVIGSFLLDKIDDHDNHFAFKHHYITGTMDSEILYTIFSAISEKRGITLKMISRNRDRDLNIYVIPVKIMLSVQSGRQYLMAYEPQFKRIHAFRVDHMVSVNVEEISEQFDTVRSKFNHMIPHIWGVNTQSTSGARMEHVEFTIHYADDEQHIKNRLEREKRCGTVVHLDSNTSHFSADVYDSAEMIPWIRTFICRITEVHFSNQELEKQFKADLEEMYALYGIGGDE</sequence>
<comment type="caution">
    <text evidence="2">The sequence shown here is derived from an EMBL/GenBank/DDBJ whole genome shotgun (WGS) entry which is preliminary data.</text>
</comment>
<reference evidence="2 3" key="1">
    <citation type="submission" date="2021-10" db="EMBL/GenBank/DDBJ databases">
        <title>Anaerobic single-cell dispensing facilitates the cultivation of human gut bacteria.</title>
        <authorList>
            <person name="Afrizal A."/>
        </authorList>
    </citation>
    <scope>NUCLEOTIDE SEQUENCE [LARGE SCALE GENOMIC DNA]</scope>
    <source>
        <strain evidence="2 3">CLA-AA-H276</strain>
    </source>
</reference>
<protein>
    <submittedName>
        <fullName evidence="2">WYL domain-containing protein</fullName>
    </submittedName>
</protein>
<dbReference type="EMBL" id="JAJEPS010000002">
    <property type="protein sequence ID" value="MCC2125148.1"/>
    <property type="molecule type" value="Genomic_DNA"/>
</dbReference>
<keyword evidence="3" id="KW-1185">Reference proteome</keyword>
<feature type="domain" description="WYL" evidence="1">
    <location>
        <begin position="216"/>
        <end position="286"/>
    </location>
</feature>
<dbReference type="InterPro" id="IPR036390">
    <property type="entry name" value="WH_DNA-bd_sf"/>
</dbReference>
<dbReference type="Pfam" id="PF13280">
    <property type="entry name" value="WYL"/>
    <property type="match status" value="1"/>
</dbReference>
<name>A0AAE3D907_9FIRM</name>
<evidence type="ECO:0000313" key="3">
    <source>
        <dbReference type="Proteomes" id="UP001198220"/>
    </source>
</evidence>
<dbReference type="InterPro" id="IPR011991">
    <property type="entry name" value="ArsR-like_HTH"/>
</dbReference>
<evidence type="ECO:0000313" key="2">
    <source>
        <dbReference type="EMBL" id="MCC2125148.1"/>
    </source>
</evidence>
<dbReference type="CDD" id="cd00090">
    <property type="entry name" value="HTH_ARSR"/>
    <property type="match status" value="1"/>
</dbReference>
<dbReference type="AlphaFoldDB" id="A0AAE3D907"/>
<dbReference type="RefSeq" id="WP_308458626.1">
    <property type="nucleotide sequence ID" value="NZ_JAJEPS010000002.1"/>
</dbReference>
<proteinExistence type="predicted"/>
<evidence type="ECO:0000259" key="1">
    <source>
        <dbReference type="Pfam" id="PF13280"/>
    </source>
</evidence>
<gene>
    <name evidence="2" type="ORF">LKD36_03030</name>
</gene>
<dbReference type="Proteomes" id="UP001198220">
    <property type="component" value="Unassembled WGS sequence"/>
</dbReference>
<accession>A0AAE3D907</accession>
<dbReference type="InterPro" id="IPR026881">
    <property type="entry name" value="WYL_dom"/>
</dbReference>